<keyword evidence="5" id="KW-0157">Chromophore</keyword>
<accession>A0A126X1X1</accession>
<dbReference type="PANTHER" id="PTHR47429:SF2">
    <property type="entry name" value="PROTEIN TWIN LOV 1"/>
    <property type="match status" value="1"/>
</dbReference>
<dbReference type="GO" id="GO:0009881">
    <property type="term" value="F:photoreceptor activity"/>
    <property type="evidence" value="ECO:0007669"/>
    <property type="project" value="UniProtKB-KW"/>
</dbReference>
<proteinExistence type="evidence at transcript level"/>
<dbReference type="PROSITE" id="PS50112">
    <property type="entry name" value="PAS"/>
    <property type="match status" value="1"/>
</dbReference>
<dbReference type="CDD" id="cd00130">
    <property type="entry name" value="PAS"/>
    <property type="match status" value="2"/>
</dbReference>
<dbReference type="AlphaFoldDB" id="A0A126X1X1"/>
<evidence type="ECO:0000256" key="4">
    <source>
        <dbReference type="ARBA" id="ARBA00022643"/>
    </source>
</evidence>
<keyword evidence="3" id="KW-0285">Flavoprotein</keyword>
<dbReference type="NCBIfam" id="TIGR00229">
    <property type="entry name" value="sensory_box"/>
    <property type="match status" value="2"/>
</dbReference>
<dbReference type="PANTHER" id="PTHR47429">
    <property type="entry name" value="PROTEIN TWIN LOV 1"/>
    <property type="match status" value="1"/>
</dbReference>
<feature type="domain" description="PAS" evidence="7">
    <location>
        <begin position="173"/>
        <end position="242"/>
    </location>
</feature>
<dbReference type="InterPro" id="IPR001610">
    <property type="entry name" value="PAC"/>
</dbReference>
<evidence type="ECO:0000313" key="8">
    <source>
        <dbReference type="EMBL" id="AML78669.1"/>
    </source>
</evidence>
<dbReference type="Pfam" id="PF13426">
    <property type="entry name" value="PAS_9"/>
    <property type="match status" value="2"/>
</dbReference>
<evidence type="ECO:0000259" key="7">
    <source>
        <dbReference type="PROSITE" id="PS50112"/>
    </source>
</evidence>
<feature type="region of interest" description="Disordered" evidence="6">
    <location>
        <begin position="294"/>
        <end position="364"/>
    </location>
</feature>
<dbReference type="GO" id="GO:0009637">
    <property type="term" value="P:response to blue light"/>
    <property type="evidence" value="ECO:0007669"/>
    <property type="project" value="UniProtKB-ARBA"/>
</dbReference>
<reference evidence="8" key="1">
    <citation type="journal article" date="2016" name="Proc. Natl. Acad. Sci. U.S.A.">
        <title>Functional and topological diversity of LOV domain photoreceptors.</title>
        <authorList>
            <person name="Glantz S.T."/>
            <person name="Carpenter E.J."/>
            <person name="Melkonian M."/>
            <person name="Gardner K.H."/>
            <person name="Boyden E.S."/>
            <person name="Wong G.K."/>
            <person name="Chow B.Y."/>
        </authorList>
    </citation>
    <scope>NUCLEOTIDE SEQUENCE</scope>
    <source>
        <strain evidence="8">SYJM_2009895</strain>
    </source>
</reference>
<feature type="compositionally biased region" description="Basic and acidic residues" evidence="6">
    <location>
        <begin position="336"/>
        <end position="345"/>
    </location>
</feature>
<dbReference type="InterPro" id="IPR035965">
    <property type="entry name" value="PAS-like_dom_sf"/>
</dbReference>
<keyword evidence="1" id="KW-0600">Photoreceptor protein</keyword>
<evidence type="ECO:0000256" key="6">
    <source>
        <dbReference type="SAM" id="MobiDB-lite"/>
    </source>
</evidence>
<evidence type="ECO:0000256" key="2">
    <source>
        <dbReference type="ARBA" id="ARBA00022606"/>
    </source>
</evidence>
<evidence type="ECO:0000256" key="5">
    <source>
        <dbReference type="ARBA" id="ARBA00022991"/>
    </source>
</evidence>
<keyword evidence="1" id="KW-0675">Receptor</keyword>
<feature type="region of interest" description="Disordered" evidence="6">
    <location>
        <begin position="433"/>
        <end position="462"/>
    </location>
</feature>
<dbReference type="SMART" id="SM00086">
    <property type="entry name" value="PAC"/>
    <property type="match status" value="2"/>
</dbReference>
<name>A0A126X1X1_DUNSA</name>
<organism evidence="8">
    <name type="scientific">Dunaliella salina</name>
    <name type="common">Green alga</name>
    <name type="synonym">Protococcus salinus</name>
    <dbReference type="NCBI Taxonomy" id="3046"/>
    <lineage>
        <taxon>Eukaryota</taxon>
        <taxon>Viridiplantae</taxon>
        <taxon>Chlorophyta</taxon>
        <taxon>core chlorophytes</taxon>
        <taxon>Chlorophyceae</taxon>
        <taxon>CS clade</taxon>
        <taxon>Chlamydomonadales</taxon>
        <taxon>Dunaliellaceae</taxon>
        <taxon>Dunaliella</taxon>
    </lineage>
</organism>
<dbReference type="EMBL" id="KU700994">
    <property type="protein sequence ID" value="AML78669.1"/>
    <property type="molecule type" value="mRNA"/>
</dbReference>
<evidence type="ECO:0000256" key="3">
    <source>
        <dbReference type="ARBA" id="ARBA00022630"/>
    </source>
</evidence>
<dbReference type="SUPFAM" id="SSF55785">
    <property type="entry name" value="PYP-like sensor domain (PAS domain)"/>
    <property type="match status" value="2"/>
</dbReference>
<keyword evidence="4" id="KW-0288">FMN</keyword>
<sequence>MFPADPKCSMFLADPVTWRISYFSESFQAQMGHTKEELAQHDFFKLIEGSPDTPSCWRDISEIRDATREERPCSVCLLLHKKDCTPFLAQFALTPLRDDQGRLVHFMGILVDVTHLIGSTDPAALQDADTEQRLEGVAEGVELDTRKLAAELKLEPHLDPEHLEAHPSVPCSLKHALSTIISAFVLSDPNLPDCPIVFVSEPFLKLTGYPREQVIGRNCRFLQGPGTSPEEVQKIRDAMAKQTPVTVTLLNYTAAGVPFWNLLHVAPIRDADGKVAYYVGVQLGTRVAAKPSAATAEESAAQPQGGAPGQSTPSSTPSSAQQQQHAAQGTAATAADRQHTQHTDDGVCNGGTAEPSTSAPAHPAISAFSASGTHARAHSTGDLLLPPPQIKFSDKLYYSGVTGAVRVACRSLGSHGLRRCSVDQSSFGLKKSLSHDLQGGVGGRRSEGGWRPGQPGPDRGTRLRYSVDWAGQQGSHPLLKE</sequence>
<dbReference type="Gene3D" id="3.30.450.20">
    <property type="entry name" value="PAS domain"/>
    <property type="match status" value="2"/>
</dbReference>
<dbReference type="InterPro" id="IPR000014">
    <property type="entry name" value="PAS"/>
</dbReference>
<dbReference type="GO" id="GO:0005634">
    <property type="term" value="C:nucleus"/>
    <property type="evidence" value="ECO:0007669"/>
    <property type="project" value="TreeGrafter"/>
</dbReference>
<keyword evidence="2" id="KW-0716">Sensory transduction</keyword>
<protein>
    <submittedName>
        <fullName evidence="8">Putative LOV domain-containing protein</fullName>
    </submittedName>
</protein>
<evidence type="ECO:0000256" key="1">
    <source>
        <dbReference type="ARBA" id="ARBA00022543"/>
    </source>
</evidence>
<feature type="compositionally biased region" description="Low complexity" evidence="6">
    <location>
        <begin position="299"/>
        <end position="335"/>
    </location>
</feature>